<sequence>MIKITWWPLAAALVMMPGMSLAEEQERKPLTLEAVYGSPSLSGSTPRALKLSPDGRYATLLKPRADDRQRYDLWAIDTTTGEERMLVDSEALGGREISEEEKMRRERMRLAGTRGIVSYDWGPDGKALLVPVDGDLWIAPLDGEPRRFTDTEATELDAQLSETGRYASFVRGGELYVTETATGEERQLTEGASDTISWGSAEFVAQEELDRSRGHWWSPDDQLLAVARVDESGVGVVQRLAIGAEGSALIAQRYPRAGTDNAVVELFVMRPDGSDPVKMDLGEDPDFYLARVNWSADGKTLWVQRLSRDQKRLDLLAFDPATGSASPVLAETAETFVNLPSSGFGQGGEQGLIPLKDGGFLWLSERDGFMHLYRWRDGGLSQITKGEWVISSVAGINEPGNVAYIVGNRETPLERHVYAVSLDGSGEPKRLTERGYWHGGTSDGKGTRLLLQRQSPMQPPQVYLADTEGKRLRWMEENSIGADHPFAPYTHVQRAPEYGMINAADGQVMHWEVLKPEGEGPFPVIFNVYGGPHAQRVARGWVSPADLWWVEQGYAIFSLDNRGSGNRGRAFEEPIHLALGGVEVEDQLAGLAWLKEQPWADGDRIVANGWSYGGYMVLKLLQAAPGDFAGGISGAPVTQWDLYDTAYTERYLGDPRVAPDVYKRADVLGRVDAIKDPLLVVHGMSDDNVIFDNSVRLFAELQQARVPFETAVYPGQAHGFQSTDILVHRALTLQRFLDKVAPTDDARVAEQ</sequence>
<dbReference type="InterPro" id="IPR002469">
    <property type="entry name" value="Peptidase_S9B_N"/>
</dbReference>
<feature type="domain" description="Dipeptidylpeptidase IV N-terminal" evidence="3">
    <location>
        <begin position="131"/>
        <end position="460"/>
    </location>
</feature>
<evidence type="ECO:0000259" key="3">
    <source>
        <dbReference type="Pfam" id="PF00930"/>
    </source>
</evidence>
<feature type="chain" id="PRO_5041706996" evidence="1">
    <location>
        <begin position="23"/>
        <end position="751"/>
    </location>
</feature>
<dbReference type="InterPro" id="IPR029058">
    <property type="entry name" value="AB_hydrolase_fold"/>
</dbReference>
<proteinExistence type="predicted"/>
<dbReference type="SUPFAM" id="SSF82171">
    <property type="entry name" value="DPP6 N-terminal domain-like"/>
    <property type="match status" value="1"/>
</dbReference>
<accession>A0AA97I1C1</accession>
<dbReference type="GO" id="GO:0008239">
    <property type="term" value="F:dipeptidyl-peptidase activity"/>
    <property type="evidence" value="ECO:0007669"/>
    <property type="project" value="TreeGrafter"/>
</dbReference>
<reference evidence="4 5" key="1">
    <citation type="submission" date="2023-10" db="EMBL/GenBank/DDBJ databases">
        <title>Complete genome sequence of a Sphingomonadaceae bacterium.</title>
        <authorList>
            <person name="Yan C."/>
        </authorList>
    </citation>
    <scope>NUCLEOTIDE SEQUENCE [LARGE SCALE GENOMIC DNA]</scope>
    <source>
        <strain evidence="4 5">SCSIO 66989</strain>
    </source>
</reference>
<keyword evidence="5" id="KW-1185">Reference proteome</keyword>
<evidence type="ECO:0000313" key="5">
    <source>
        <dbReference type="Proteomes" id="UP001302429"/>
    </source>
</evidence>
<dbReference type="Pfam" id="PF00326">
    <property type="entry name" value="Peptidase_S9"/>
    <property type="match status" value="1"/>
</dbReference>
<dbReference type="Gene3D" id="3.40.50.1820">
    <property type="entry name" value="alpha/beta hydrolase"/>
    <property type="match status" value="1"/>
</dbReference>
<dbReference type="Pfam" id="PF00930">
    <property type="entry name" value="DPPIV_N"/>
    <property type="match status" value="1"/>
</dbReference>
<dbReference type="PANTHER" id="PTHR11731">
    <property type="entry name" value="PROTEASE FAMILY S9B,C DIPEPTIDYL-PEPTIDASE IV-RELATED"/>
    <property type="match status" value="1"/>
</dbReference>
<dbReference type="EMBL" id="CP136594">
    <property type="protein sequence ID" value="WOE75902.1"/>
    <property type="molecule type" value="Genomic_DNA"/>
</dbReference>
<evidence type="ECO:0000256" key="1">
    <source>
        <dbReference type="SAM" id="SignalP"/>
    </source>
</evidence>
<feature type="domain" description="Peptidase S9 prolyl oligopeptidase catalytic" evidence="2">
    <location>
        <begin position="548"/>
        <end position="740"/>
    </location>
</feature>
<keyword evidence="1" id="KW-0732">Signal</keyword>
<dbReference type="InterPro" id="IPR050278">
    <property type="entry name" value="Serine_Prot_S9B/DPPIV"/>
</dbReference>
<organism evidence="4 5">
    <name type="scientific">Alterisphingorhabdus coralli</name>
    <dbReference type="NCBI Taxonomy" id="3071408"/>
    <lineage>
        <taxon>Bacteria</taxon>
        <taxon>Pseudomonadati</taxon>
        <taxon>Pseudomonadota</taxon>
        <taxon>Alphaproteobacteria</taxon>
        <taxon>Sphingomonadales</taxon>
        <taxon>Sphingomonadaceae</taxon>
        <taxon>Alterisphingorhabdus (ex Yan et al. 2024)</taxon>
    </lineage>
</organism>
<dbReference type="InterPro" id="IPR001375">
    <property type="entry name" value="Peptidase_S9_cat"/>
</dbReference>
<dbReference type="Proteomes" id="UP001302429">
    <property type="component" value="Chromosome"/>
</dbReference>
<dbReference type="PANTHER" id="PTHR11731:SF193">
    <property type="entry name" value="DIPEPTIDYL PEPTIDASE 9"/>
    <property type="match status" value="1"/>
</dbReference>
<dbReference type="RefSeq" id="WP_317083193.1">
    <property type="nucleotide sequence ID" value="NZ_CP136594.1"/>
</dbReference>
<dbReference type="AlphaFoldDB" id="A0AA97I1C1"/>
<evidence type="ECO:0000313" key="4">
    <source>
        <dbReference type="EMBL" id="WOE75902.1"/>
    </source>
</evidence>
<dbReference type="Gene3D" id="2.140.10.30">
    <property type="entry name" value="Dipeptidylpeptidase IV, N-terminal domain"/>
    <property type="match status" value="1"/>
</dbReference>
<feature type="signal peptide" evidence="1">
    <location>
        <begin position="1"/>
        <end position="22"/>
    </location>
</feature>
<evidence type="ECO:0000259" key="2">
    <source>
        <dbReference type="Pfam" id="PF00326"/>
    </source>
</evidence>
<dbReference type="GO" id="GO:0008236">
    <property type="term" value="F:serine-type peptidase activity"/>
    <property type="evidence" value="ECO:0007669"/>
    <property type="project" value="InterPro"/>
</dbReference>
<gene>
    <name evidence="4" type="ORF">RB602_04080</name>
</gene>
<dbReference type="GO" id="GO:0006508">
    <property type="term" value="P:proteolysis"/>
    <property type="evidence" value="ECO:0007669"/>
    <property type="project" value="InterPro"/>
</dbReference>
<name>A0AA97I1C1_9SPHN</name>
<dbReference type="KEGG" id="acoa:RB602_04080"/>
<dbReference type="SUPFAM" id="SSF53474">
    <property type="entry name" value="alpha/beta-Hydrolases"/>
    <property type="match status" value="1"/>
</dbReference>
<protein>
    <submittedName>
        <fullName evidence="4">DPP IV N-terminal domain-containing protein</fullName>
    </submittedName>
</protein>